<dbReference type="RefSeq" id="WP_184243182.1">
    <property type="nucleotide sequence ID" value="NZ_JACHLR010000004.1"/>
</dbReference>
<proteinExistence type="predicted"/>
<keyword evidence="1" id="KW-1133">Transmembrane helix</keyword>
<evidence type="ECO:0008006" key="4">
    <source>
        <dbReference type="Google" id="ProtNLM"/>
    </source>
</evidence>
<protein>
    <recommendedName>
        <fullName evidence="4">DUF3429 domain-containing protein</fullName>
    </recommendedName>
</protein>
<dbReference type="AlphaFoldDB" id="A0A7W7K822"/>
<evidence type="ECO:0000256" key="1">
    <source>
        <dbReference type="SAM" id="Phobius"/>
    </source>
</evidence>
<feature type="transmembrane region" description="Helical" evidence="1">
    <location>
        <begin position="47"/>
        <end position="66"/>
    </location>
</feature>
<accession>A0A7W7K822</accession>
<comment type="caution">
    <text evidence="2">The sequence shown here is derived from an EMBL/GenBank/DDBJ whole genome shotgun (WGS) entry which is preliminary data.</text>
</comment>
<gene>
    <name evidence="2" type="ORF">HNO88_001220</name>
</gene>
<reference evidence="2 3" key="1">
    <citation type="submission" date="2020-08" db="EMBL/GenBank/DDBJ databases">
        <title>Functional genomics of gut bacteria from endangered species of beetles.</title>
        <authorList>
            <person name="Carlos-Shanley C."/>
        </authorList>
    </citation>
    <scope>NUCLEOTIDE SEQUENCE [LARGE SCALE GENOMIC DNA]</scope>
    <source>
        <strain evidence="2 3">S00245</strain>
    </source>
</reference>
<feature type="transmembrane region" description="Helical" evidence="1">
    <location>
        <begin position="21"/>
        <end position="41"/>
    </location>
</feature>
<feature type="transmembrane region" description="Helical" evidence="1">
    <location>
        <begin position="131"/>
        <end position="147"/>
    </location>
</feature>
<keyword evidence="3" id="KW-1185">Reference proteome</keyword>
<dbReference type="Proteomes" id="UP000555448">
    <property type="component" value="Unassembled WGS sequence"/>
</dbReference>
<organism evidence="2 3">
    <name type="scientific">Novosphingobium chloroacetimidivorans</name>
    <dbReference type="NCBI Taxonomy" id="1428314"/>
    <lineage>
        <taxon>Bacteria</taxon>
        <taxon>Pseudomonadati</taxon>
        <taxon>Pseudomonadota</taxon>
        <taxon>Alphaproteobacteria</taxon>
        <taxon>Sphingomonadales</taxon>
        <taxon>Sphingomonadaceae</taxon>
        <taxon>Novosphingobium</taxon>
    </lineage>
</organism>
<feature type="transmembrane region" description="Helical" evidence="1">
    <location>
        <begin position="87"/>
        <end position="111"/>
    </location>
</feature>
<name>A0A7W7K822_9SPHN</name>
<dbReference type="EMBL" id="JACHLR010000004">
    <property type="protein sequence ID" value="MBB4857906.1"/>
    <property type="molecule type" value="Genomic_DNA"/>
</dbReference>
<keyword evidence="1" id="KW-0472">Membrane</keyword>
<keyword evidence="1" id="KW-0812">Transmembrane</keyword>
<evidence type="ECO:0000313" key="2">
    <source>
        <dbReference type="EMBL" id="MBB4857906.1"/>
    </source>
</evidence>
<evidence type="ECO:0000313" key="3">
    <source>
        <dbReference type="Proteomes" id="UP000555448"/>
    </source>
</evidence>
<sequence length="150" mass="15729">MTQARTDTPDKTPLLELLLGYGPALVILAAGALALAGLPYALTFGSLWAAAILIFLAGVVRGLSFFTEGGPRLSQVAVMMVRFSCGLVSLVLPPVLAMPVLAAGYLSSLVYDPFAARNGAAPRYFARLRPPQMAIALGGLVLLWLASTRV</sequence>